<dbReference type="PROSITE" id="PS51767">
    <property type="entry name" value="PEPTIDASE_A1"/>
    <property type="match status" value="1"/>
</dbReference>
<sequence length="484" mass="51298">MATPNFSFSLRFLLSPSLLLLCLLCSLKKGYAYEGRETTESHHLQQSHVVQLSSLLPAAVCNPSTKGTQNRRASLKVVHKHGPCSELYQGNAPNHTLILLQDQARVNSLQSKLSNSNQDNNNIHASAVTIPAKDGRTVNAGNYVITVGLGTPPKQLSLIFDTGSDLTWTQCQPCAKFCHAQKDPIFDPTKSASYTNVTCNSPLCNDLTSATGNTPGCSTSTCVYGIQYGDQSFSVGFFGKEKLTLTSNDVFDNFLFGCGQNNQGLFGQSAGLFGLGRDKLSFVSQSAQKYGRAFSYCLPSTPSSTGYLSFGKGGSGGGKFTSLLMNSQNPSFYFINLIAISVGGQKLSIPASVFSTAGTLIDSGTVITRLPATAYAALRTAFRQGMSKYPTAPALSILDTCYDLSKYSSVNVPKISFFFSGGVEMDLDSSGILYVGSTSQVCLAVAGNSDDSSIGIFGNVQQKTFDISYDVAGGKLGFGPGGCS</sequence>
<reference evidence="10 11" key="1">
    <citation type="journal article" date="2024" name="Plant J.">
        <title>Genome sequences and population genomics reveal climatic adaptation and genomic divergence between two closely related sweetgum species.</title>
        <authorList>
            <person name="Xu W.Q."/>
            <person name="Ren C.Q."/>
            <person name="Zhang X.Y."/>
            <person name="Comes H.P."/>
            <person name="Liu X.H."/>
            <person name="Li Y.G."/>
            <person name="Kettle C.J."/>
            <person name="Jalonen R."/>
            <person name="Gaisberger H."/>
            <person name="Ma Y.Z."/>
            <person name="Qiu Y.X."/>
        </authorList>
    </citation>
    <scope>NUCLEOTIDE SEQUENCE [LARGE SCALE GENOMIC DNA]</scope>
    <source>
        <strain evidence="10">Hangzhou</strain>
    </source>
</reference>
<dbReference type="PANTHER" id="PTHR13683:SF750">
    <property type="entry name" value="ASPARTYL PROTEASE AED1"/>
    <property type="match status" value="1"/>
</dbReference>
<evidence type="ECO:0000256" key="1">
    <source>
        <dbReference type="ARBA" id="ARBA00007447"/>
    </source>
</evidence>
<evidence type="ECO:0000256" key="2">
    <source>
        <dbReference type="ARBA" id="ARBA00022670"/>
    </source>
</evidence>
<proteinExistence type="inferred from homology"/>
<feature type="active site" evidence="7">
    <location>
        <position position="362"/>
    </location>
</feature>
<accession>A0AAP0WMR1</accession>
<dbReference type="InterPro" id="IPR032799">
    <property type="entry name" value="TAXi_C"/>
</dbReference>
<evidence type="ECO:0000256" key="8">
    <source>
        <dbReference type="SAM" id="SignalP"/>
    </source>
</evidence>
<dbReference type="GO" id="GO:0004190">
    <property type="term" value="F:aspartic-type endopeptidase activity"/>
    <property type="evidence" value="ECO:0007669"/>
    <property type="project" value="UniProtKB-KW"/>
</dbReference>
<evidence type="ECO:0000313" key="10">
    <source>
        <dbReference type="EMBL" id="KAK9274342.1"/>
    </source>
</evidence>
<name>A0AAP0WMR1_LIQFO</name>
<keyword evidence="5" id="KW-0378">Hydrolase</keyword>
<dbReference type="InterPro" id="IPR001461">
    <property type="entry name" value="Aspartic_peptidase_A1"/>
</dbReference>
<dbReference type="Pfam" id="PF14543">
    <property type="entry name" value="TAXi_N"/>
    <property type="match status" value="1"/>
</dbReference>
<dbReference type="FunFam" id="2.40.70.10:FF:000013">
    <property type="entry name" value="Aspartyl protease AED1"/>
    <property type="match status" value="1"/>
</dbReference>
<evidence type="ECO:0000256" key="3">
    <source>
        <dbReference type="ARBA" id="ARBA00022729"/>
    </source>
</evidence>
<dbReference type="InterPro" id="IPR033121">
    <property type="entry name" value="PEPTIDASE_A1"/>
</dbReference>
<gene>
    <name evidence="10" type="ORF">L1049_019156</name>
</gene>
<evidence type="ECO:0000259" key="9">
    <source>
        <dbReference type="PROSITE" id="PS51767"/>
    </source>
</evidence>
<keyword evidence="11" id="KW-1185">Reference proteome</keyword>
<feature type="signal peptide" evidence="8">
    <location>
        <begin position="1"/>
        <end position="32"/>
    </location>
</feature>
<dbReference type="Gene3D" id="2.40.70.10">
    <property type="entry name" value="Acid Proteases"/>
    <property type="match status" value="2"/>
</dbReference>
<dbReference type="CDD" id="cd05472">
    <property type="entry name" value="cnd41_like"/>
    <property type="match status" value="1"/>
</dbReference>
<dbReference type="GO" id="GO:0006508">
    <property type="term" value="P:proteolysis"/>
    <property type="evidence" value="ECO:0007669"/>
    <property type="project" value="UniProtKB-KW"/>
</dbReference>
<dbReference type="EMBL" id="JBBPBK010000012">
    <property type="protein sequence ID" value="KAK9274342.1"/>
    <property type="molecule type" value="Genomic_DNA"/>
</dbReference>
<evidence type="ECO:0000256" key="7">
    <source>
        <dbReference type="PIRSR" id="PIRSR601461-1"/>
    </source>
</evidence>
<dbReference type="SUPFAM" id="SSF50630">
    <property type="entry name" value="Acid proteases"/>
    <property type="match status" value="1"/>
</dbReference>
<protein>
    <recommendedName>
        <fullName evidence="9">Peptidase A1 domain-containing protein</fullName>
    </recommendedName>
</protein>
<organism evidence="10 11">
    <name type="scientific">Liquidambar formosana</name>
    <name type="common">Formosan gum</name>
    <dbReference type="NCBI Taxonomy" id="63359"/>
    <lineage>
        <taxon>Eukaryota</taxon>
        <taxon>Viridiplantae</taxon>
        <taxon>Streptophyta</taxon>
        <taxon>Embryophyta</taxon>
        <taxon>Tracheophyta</taxon>
        <taxon>Spermatophyta</taxon>
        <taxon>Magnoliopsida</taxon>
        <taxon>eudicotyledons</taxon>
        <taxon>Gunneridae</taxon>
        <taxon>Pentapetalae</taxon>
        <taxon>Saxifragales</taxon>
        <taxon>Altingiaceae</taxon>
        <taxon>Liquidambar</taxon>
    </lineage>
</organism>
<dbReference type="InterPro" id="IPR033873">
    <property type="entry name" value="CND41-like"/>
</dbReference>
<keyword evidence="2" id="KW-0645">Protease</keyword>
<dbReference type="FunFam" id="2.40.70.10:FF:000021">
    <property type="entry name" value="Aspartyl protease AED1"/>
    <property type="match status" value="1"/>
</dbReference>
<comment type="caution">
    <text evidence="10">The sequence shown here is derived from an EMBL/GenBank/DDBJ whole genome shotgun (WGS) entry which is preliminary data.</text>
</comment>
<dbReference type="Proteomes" id="UP001415857">
    <property type="component" value="Unassembled WGS sequence"/>
</dbReference>
<dbReference type="AlphaFoldDB" id="A0AAP0WMR1"/>
<evidence type="ECO:0000313" key="11">
    <source>
        <dbReference type="Proteomes" id="UP001415857"/>
    </source>
</evidence>
<dbReference type="PANTHER" id="PTHR13683">
    <property type="entry name" value="ASPARTYL PROTEASES"/>
    <property type="match status" value="1"/>
</dbReference>
<keyword evidence="6" id="KW-1015">Disulfide bond</keyword>
<evidence type="ECO:0000256" key="6">
    <source>
        <dbReference type="ARBA" id="ARBA00023157"/>
    </source>
</evidence>
<dbReference type="InterPro" id="IPR021109">
    <property type="entry name" value="Peptidase_aspartic_dom_sf"/>
</dbReference>
<dbReference type="Pfam" id="PF14541">
    <property type="entry name" value="TAXi_C"/>
    <property type="match status" value="1"/>
</dbReference>
<comment type="similarity">
    <text evidence="1">Belongs to the peptidase A1 family.</text>
</comment>
<feature type="active site" evidence="7">
    <location>
        <position position="161"/>
    </location>
</feature>
<dbReference type="InterPro" id="IPR032861">
    <property type="entry name" value="TAXi_N"/>
</dbReference>
<feature type="chain" id="PRO_5042826379" description="Peptidase A1 domain-containing protein" evidence="8">
    <location>
        <begin position="33"/>
        <end position="484"/>
    </location>
</feature>
<keyword evidence="3 8" id="KW-0732">Signal</keyword>
<keyword evidence="4" id="KW-0064">Aspartyl protease</keyword>
<evidence type="ECO:0000256" key="4">
    <source>
        <dbReference type="ARBA" id="ARBA00022750"/>
    </source>
</evidence>
<feature type="domain" description="Peptidase A1" evidence="9">
    <location>
        <begin position="143"/>
        <end position="479"/>
    </location>
</feature>
<evidence type="ECO:0000256" key="5">
    <source>
        <dbReference type="ARBA" id="ARBA00022801"/>
    </source>
</evidence>